<reference evidence="28" key="2">
    <citation type="submission" date="2019-06" db="EMBL/GenBank/DDBJ databases">
        <title>Genomics analysis of Aphanomyces spp. identifies a new class of oomycete effector associated with host adaptation.</title>
        <authorList>
            <person name="Gaulin E."/>
        </authorList>
    </citation>
    <scope>NUCLEOTIDE SEQUENCE</scope>
    <source>
        <strain evidence="28">CBS 578.67</strain>
    </source>
</reference>
<evidence type="ECO:0000256" key="5">
    <source>
        <dbReference type="ARBA" id="ARBA00022989"/>
    </source>
</evidence>
<evidence type="ECO:0000256" key="3">
    <source>
        <dbReference type="ARBA" id="ARBA00022448"/>
    </source>
</evidence>
<keyword evidence="3" id="KW-0813">Transport</keyword>
<dbReference type="EMBL" id="VJMH01007511">
    <property type="protein sequence ID" value="KAF0682610.1"/>
    <property type="molecule type" value="Genomic_DNA"/>
</dbReference>
<feature type="transmembrane region" description="Helical" evidence="26">
    <location>
        <begin position="76"/>
        <end position="97"/>
    </location>
</feature>
<feature type="transmembrane region" description="Helical" evidence="26">
    <location>
        <begin position="361"/>
        <end position="380"/>
    </location>
</feature>
<comment type="catalytic activity">
    <reaction evidence="10">
        <text>L-alpha-aminoacyl-L-arginine(out) = L-alpha-aminoacyl-L-arginine(in)</text>
        <dbReference type="Rhea" id="RHEA:79367"/>
        <dbReference type="ChEBI" id="CHEBI:229968"/>
    </reaction>
</comment>
<dbReference type="AlphaFoldDB" id="A0A485LX91"/>
<evidence type="ECO:0000256" key="12">
    <source>
        <dbReference type="ARBA" id="ARBA00044891"/>
    </source>
</evidence>
<comment type="catalytic activity">
    <reaction evidence="13">
        <text>L-alpha-aminoacyl-L-lysine(out) = L-alpha-aminoacyl-L-lysine(in)</text>
        <dbReference type="Rhea" id="RHEA:79383"/>
        <dbReference type="ChEBI" id="CHEBI:229966"/>
    </reaction>
</comment>
<feature type="transmembrane region" description="Helical" evidence="26">
    <location>
        <begin position="416"/>
        <end position="438"/>
    </location>
</feature>
<comment type="catalytic activity">
    <reaction evidence="12">
        <text>L-lysyl-L-alpha-amino acid(out) = L-lysyl-L-alpha-amino acid(in)</text>
        <dbReference type="Rhea" id="RHEA:79387"/>
        <dbReference type="ChEBI" id="CHEBI:229965"/>
    </reaction>
</comment>
<protein>
    <recommendedName>
        <fullName evidence="21">Lysosomal dipeptide transporter MFSD1</fullName>
    </recommendedName>
    <alternativeName>
        <fullName evidence="22">Major facilitator superfamily domain-containing protein 1</fullName>
    </alternativeName>
</protein>
<evidence type="ECO:0000256" key="17">
    <source>
        <dbReference type="ARBA" id="ARBA00044903"/>
    </source>
</evidence>
<feature type="transmembrane region" description="Helical" evidence="26">
    <location>
        <begin position="198"/>
        <end position="220"/>
    </location>
</feature>
<evidence type="ECO:0000313" key="29">
    <source>
        <dbReference type="EMBL" id="VFU01873.1"/>
    </source>
</evidence>
<feature type="transmembrane region" description="Helical" evidence="26">
    <location>
        <begin position="140"/>
        <end position="161"/>
    </location>
</feature>
<keyword evidence="7" id="KW-0458">Lysosome</keyword>
<keyword evidence="6 26" id="KW-0472">Membrane</keyword>
<dbReference type="InterPro" id="IPR020846">
    <property type="entry name" value="MFS_dom"/>
</dbReference>
<keyword evidence="5 26" id="KW-1133">Transmembrane helix</keyword>
<keyword evidence="30" id="KW-1185">Reference proteome</keyword>
<comment type="catalytic activity">
    <reaction evidence="16">
        <text>L-lysyl-L-lysine(out) = L-lysyl-L-lysine(in)</text>
        <dbReference type="Rhea" id="RHEA:79403"/>
        <dbReference type="ChEBI" id="CHEBI:229956"/>
    </reaction>
</comment>
<comment type="catalytic activity">
    <reaction evidence="15">
        <text>L-arginyl-L-alpha-amino acid(out) = L-arginyl-L-alpha-amino acid(in)</text>
        <dbReference type="Rhea" id="RHEA:79371"/>
        <dbReference type="ChEBI" id="CHEBI:84315"/>
    </reaction>
</comment>
<evidence type="ECO:0000256" key="25">
    <source>
        <dbReference type="SAM" id="MobiDB-lite"/>
    </source>
</evidence>
<evidence type="ECO:0000256" key="16">
    <source>
        <dbReference type="ARBA" id="ARBA00044900"/>
    </source>
</evidence>
<dbReference type="InterPro" id="IPR052187">
    <property type="entry name" value="MFSD1"/>
</dbReference>
<comment type="function">
    <text evidence="23">Lysosomal dipeptide uniporter that selectively exports lysine, arginine or histidine-containing dipeptides with a net positive charge from the lysosome lumen into the cytosol. Could play a role in a specific type of protein O-glycosylation indirectly regulating macrophages migration and tissue invasion. Also essential for liver homeostasis.</text>
</comment>
<comment type="similarity">
    <text evidence="2">Belongs to the major facilitator superfamily.</text>
</comment>
<evidence type="ECO:0000256" key="26">
    <source>
        <dbReference type="SAM" id="Phobius"/>
    </source>
</evidence>
<evidence type="ECO:0000256" key="9">
    <source>
        <dbReference type="ARBA" id="ARBA00044878"/>
    </source>
</evidence>
<evidence type="ECO:0000256" key="6">
    <source>
        <dbReference type="ARBA" id="ARBA00023136"/>
    </source>
</evidence>
<evidence type="ECO:0000256" key="24">
    <source>
        <dbReference type="ARBA" id="ARBA00046376"/>
    </source>
</evidence>
<evidence type="ECO:0000256" key="20">
    <source>
        <dbReference type="ARBA" id="ARBA00044924"/>
    </source>
</evidence>
<name>A0A485LX91_9STRA</name>
<dbReference type="OrthoDB" id="424834at2759"/>
<evidence type="ECO:0000259" key="27">
    <source>
        <dbReference type="PROSITE" id="PS50850"/>
    </source>
</evidence>
<comment type="catalytic activity">
    <reaction evidence="9">
        <text>L-histidyl-glycine(out) = L-histidyl-glycine(in)</text>
        <dbReference type="Rhea" id="RHEA:79395"/>
        <dbReference type="ChEBI" id="CHEBI:229957"/>
    </reaction>
</comment>
<evidence type="ECO:0000256" key="23">
    <source>
        <dbReference type="ARBA" id="ARBA00045709"/>
    </source>
</evidence>
<dbReference type="InterPro" id="IPR011701">
    <property type="entry name" value="MFS"/>
</dbReference>
<dbReference type="PANTHER" id="PTHR23512">
    <property type="entry name" value="MAJOR FACILITATOR SUPERFAMILY DOMAIN-CONTAINING PROTEIN 1"/>
    <property type="match status" value="1"/>
</dbReference>
<evidence type="ECO:0000256" key="14">
    <source>
        <dbReference type="ARBA" id="ARBA00044898"/>
    </source>
</evidence>
<comment type="catalytic activity">
    <reaction evidence="18">
        <text>L-histidyl-L-alpha-amino acid(out) = L-histidyl-L-alpha-amino acid(in)</text>
        <dbReference type="Rhea" id="RHEA:79379"/>
        <dbReference type="ChEBI" id="CHEBI:229964"/>
    </reaction>
</comment>
<comment type="catalytic activity">
    <reaction evidence="14">
        <text>L-aspartyl-L-lysine(out) = L-aspartyl-L-lysine(in)</text>
        <dbReference type="Rhea" id="RHEA:79411"/>
        <dbReference type="ChEBI" id="CHEBI:229953"/>
    </reaction>
</comment>
<accession>A0A485LX91</accession>
<dbReference type="Gene3D" id="1.20.1250.20">
    <property type="entry name" value="MFS general substrate transporter like domains"/>
    <property type="match status" value="2"/>
</dbReference>
<evidence type="ECO:0000256" key="21">
    <source>
        <dbReference type="ARBA" id="ARBA00044985"/>
    </source>
</evidence>
<evidence type="ECO:0000256" key="7">
    <source>
        <dbReference type="ARBA" id="ARBA00023228"/>
    </source>
</evidence>
<dbReference type="EMBL" id="CAADRA010007537">
    <property type="protein sequence ID" value="VFU01873.1"/>
    <property type="molecule type" value="Genomic_DNA"/>
</dbReference>
<comment type="subunit">
    <text evidence="24">Homodimer. Interacts with lysosomal protein GLMP (via lumenal domain); the interaction starts while both proteins are still in the endoplasmic reticulum and is required for stabilization of MFSD1 in lysosomes but has no direct effect on its targeting to lysosomes or transporter activity.</text>
</comment>
<feature type="transmembrane region" description="Helical" evidence="26">
    <location>
        <begin position="109"/>
        <end position="133"/>
    </location>
</feature>
<dbReference type="GO" id="GO:0005765">
    <property type="term" value="C:lysosomal membrane"/>
    <property type="evidence" value="ECO:0007669"/>
    <property type="project" value="UniProtKB-SubCell"/>
</dbReference>
<dbReference type="InterPro" id="IPR036259">
    <property type="entry name" value="MFS_trans_sf"/>
</dbReference>
<evidence type="ECO:0000256" key="15">
    <source>
        <dbReference type="ARBA" id="ARBA00044899"/>
    </source>
</evidence>
<comment type="catalytic activity">
    <reaction evidence="17">
        <text>L-arginyl-glycine(out) = L-arginyl-glycine(in)</text>
        <dbReference type="Rhea" id="RHEA:79391"/>
        <dbReference type="ChEBI" id="CHEBI:229955"/>
    </reaction>
</comment>
<evidence type="ECO:0000256" key="8">
    <source>
        <dbReference type="ARBA" id="ARBA00044876"/>
    </source>
</evidence>
<reference evidence="29 30" key="1">
    <citation type="submission" date="2019-03" db="EMBL/GenBank/DDBJ databases">
        <authorList>
            <person name="Gaulin E."/>
            <person name="Dumas B."/>
        </authorList>
    </citation>
    <scope>NUCLEOTIDE SEQUENCE [LARGE SCALE GENOMIC DNA]</scope>
    <source>
        <strain evidence="29">CBS 568.67</strain>
    </source>
</reference>
<evidence type="ECO:0000256" key="13">
    <source>
        <dbReference type="ARBA" id="ARBA00044893"/>
    </source>
</evidence>
<keyword evidence="4 26" id="KW-0812">Transmembrane</keyword>
<evidence type="ECO:0000256" key="4">
    <source>
        <dbReference type="ARBA" id="ARBA00022692"/>
    </source>
</evidence>
<dbReference type="GO" id="GO:0022857">
    <property type="term" value="F:transmembrane transporter activity"/>
    <property type="evidence" value="ECO:0007669"/>
    <property type="project" value="InterPro"/>
</dbReference>
<sequence>MSAASSSTMPLQESAPLLGIKRLTPAWGIWHATSPGHRFFLLFFICLIPFGGHFVKNQMSSLEQLMLDDKAFPLTNTMYGALNSAVSIPNMIIPFFGGHLLDSRGHLSILWFVLLMCVGQALFTFAMSAHVFWLAMVGRVIFGIGEGSVVAGARAILSFWFDHSELTCAMGIMVAITNVSKMLAKSTSAPLALHFGSYTYGLAYGVVVCVVCSGFALVVVRSTLRLKKLRKAIRRHQRMDDRMTDMATLIDPSLTWLTTYCRSSSSSHSSKPAKLTRHVPLGDGSIWASVADFSIVFWLVVVVHVLFINAFHLFQNISSSYLYQVHGYSIVHAGMLSSLSHVFVLVAPFVGLFIDYVGGRMIVVIASCVVGVVAYSLLVFTATSPVVSMLLFSVCLAATPTILMASIPLSISKHRFGLAFGLVEVIDGLGAFLGNLGIGYLRDTTGSFDAVMYLLFAITSLTLVLSLVLAYVDTLYGGNLSSATVNIPDSPPSSSPTSPDELSSSSEDCLPSKIYL</sequence>
<comment type="catalytic activity">
    <reaction evidence="11">
        <text>L-alpha-aminoacyl-L-histidine(out) = L-alpha-aminoacyl-L-histidine(in)</text>
        <dbReference type="Rhea" id="RHEA:79375"/>
        <dbReference type="ChEBI" id="CHEBI:229967"/>
    </reaction>
</comment>
<comment type="subcellular location">
    <subcellularLocation>
        <location evidence="1">Lysosome membrane</location>
        <topology evidence="1">Multi-pass membrane protein</topology>
    </subcellularLocation>
</comment>
<evidence type="ECO:0000313" key="30">
    <source>
        <dbReference type="Proteomes" id="UP000332933"/>
    </source>
</evidence>
<comment type="catalytic activity">
    <reaction evidence="8">
        <text>L-lysyl-L-alanine(out) = L-lysyl-L-alanine(in)</text>
        <dbReference type="Rhea" id="RHEA:79399"/>
        <dbReference type="ChEBI" id="CHEBI:229954"/>
    </reaction>
</comment>
<feature type="transmembrane region" description="Helical" evidence="26">
    <location>
        <begin position="37"/>
        <end position="55"/>
    </location>
</feature>
<feature type="transmembrane region" description="Helical" evidence="26">
    <location>
        <begin position="295"/>
        <end position="314"/>
    </location>
</feature>
<comment type="catalytic activity">
    <reaction evidence="20">
        <text>L-lysyl-glycine(out) = L-lysyl-glycine(in)</text>
        <dbReference type="Rhea" id="RHEA:79407"/>
        <dbReference type="ChEBI" id="CHEBI:191202"/>
    </reaction>
</comment>
<evidence type="ECO:0000256" key="11">
    <source>
        <dbReference type="ARBA" id="ARBA00044884"/>
    </source>
</evidence>
<proteinExistence type="inferred from homology"/>
<evidence type="ECO:0000256" key="10">
    <source>
        <dbReference type="ARBA" id="ARBA00044881"/>
    </source>
</evidence>
<evidence type="ECO:0000256" key="1">
    <source>
        <dbReference type="ARBA" id="ARBA00004155"/>
    </source>
</evidence>
<dbReference type="PROSITE" id="PS50850">
    <property type="entry name" value="MFS"/>
    <property type="match status" value="1"/>
</dbReference>
<gene>
    <name evidence="29" type="primary">Aste57867_25247</name>
    <name evidence="28" type="ORF">As57867_025169</name>
    <name evidence="29" type="ORF">ASTE57867_25247</name>
</gene>
<feature type="transmembrane region" description="Helical" evidence="26">
    <location>
        <begin position="450"/>
        <end position="472"/>
    </location>
</feature>
<dbReference type="PANTHER" id="PTHR23512:SF3">
    <property type="entry name" value="MAJOR FACILITATOR SUPERFAMILY DOMAIN-CONTAINING PROTEIN 1"/>
    <property type="match status" value="1"/>
</dbReference>
<feature type="transmembrane region" description="Helical" evidence="26">
    <location>
        <begin position="334"/>
        <end position="354"/>
    </location>
</feature>
<evidence type="ECO:0000256" key="22">
    <source>
        <dbReference type="ARBA" id="ARBA00045018"/>
    </source>
</evidence>
<evidence type="ECO:0000313" key="28">
    <source>
        <dbReference type="EMBL" id="KAF0682610.1"/>
    </source>
</evidence>
<dbReference type="Pfam" id="PF07690">
    <property type="entry name" value="MFS_1"/>
    <property type="match status" value="1"/>
</dbReference>
<evidence type="ECO:0000256" key="18">
    <source>
        <dbReference type="ARBA" id="ARBA00044912"/>
    </source>
</evidence>
<comment type="catalytic activity">
    <reaction evidence="19">
        <text>L-alanyl-L-lysine(out) = L-alanyl-L-lysine(in)</text>
        <dbReference type="Rhea" id="RHEA:79415"/>
        <dbReference type="ChEBI" id="CHEBI:192470"/>
    </reaction>
</comment>
<feature type="compositionally biased region" description="Low complexity" evidence="25">
    <location>
        <begin position="495"/>
        <end position="516"/>
    </location>
</feature>
<feature type="transmembrane region" description="Helical" evidence="26">
    <location>
        <begin position="386"/>
        <end position="409"/>
    </location>
</feature>
<evidence type="ECO:0000256" key="19">
    <source>
        <dbReference type="ARBA" id="ARBA00044919"/>
    </source>
</evidence>
<dbReference type="SUPFAM" id="SSF103473">
    <property type="entry name" value="MFS general substrate transporter"/>
    <property type="match status" value="1"/>
</dbReference>
<dbReference type="Proteomes" id="UP000332933">
    <property type="component" value="Unassembled WGS sequence"/>
</dbReference>
<organism evidence="29 30">
    <name type="scientific">Aphanomyces stellatus</name>
    <dbReference type="NCBI Taxonomy" id="120398"/>
    <lineage>
        <taxon>Eukaryota</taxon>
        <taxon>Sar</taxon>
        <taxon>Stramenopiles</taxon>
        <taxon>Oomycota</taxon>
        <taxon>Saprolegniomycetes</taxon>
        <taxon>Saprolegniales</taxon>
        <taxon>Verrucalvaceae</taxon>
        <taxon>Aphanomyces</taxon>
    </lineage>
</organism>
<evidence type="ECO:0000256" key="2">
    <source>
        <dbReference type="ARBA" id="ARBA00008335"/>
    </source>
</evidence>
<feature type="domain" description="Major facilitator superfamily (MFS) profile" evidence="27">
    <location>
        <begin position="41"/>
        <end position="475"/>
    </location>
</feature>
<feature type="region of interest" description="Disordered" evidence="25">
    <location>
        <begin position="487"/>
        <end position="516"/>
    </location>
</feature>